<organism evidence="2 3">
    <name type="scientific">Podospora australis</name>
    <dbReference type="NCBI Taxonomy" id="1536484"/>
    <lineage>
        <taxon>Eukaryota</taxon>
        <taxon>Fungi</taxon>
        <taxon>Dikarya</taxon>
        <taxon>Ascomycota</taxon>
        <taxon>Pezizomycotina</taxon>
        <taxon>Sordariomycetes</taxon>
        <taxon>Sordariomycetidae</taxon>
        <taxon>Sordariales</taxon>
        <taxon>Podosporaceae</taxon>
        <taxon>Podospora</taxon>
    </lineage>
</organism>
<name>A0AAN6X285_9PEZI</name>
<dbReference type="InterPro" id="IPR037401">
    <property type="entry name" value="SnoaL-like"/>
</dbReference>
<proteinExistence type="predicted"/>
<dbReference type="Gene3D" id="3.10.450.50">
    <property type="match status" value="1"/>
</dbReference>
<sequence>MAPPPPYEVATEIINKKNLYTRFADTQQWDSMKEIMHPSITLTFELFSGEILEESGVKYSFDNIQDWIDLFKVRNKDMQAQHLVSPPHLEQMNENEVEAVFTVIFLCGSKDLTKGWKGEGGGWYYETWTREEGSGEWRMKKLRMVRNYWKVTVADES</sequence>
<dbReference type="Pfam" id="PF13577">
    <property type="entry name" value="SnoaL_4"/>
    <property type="match status" value="1"/>
</dbReference>
<dbReference type="Proteomes" id="UP001302126">
    <property type="component" value="Unassembled WGS sequence"/>
</dbReference>
<keyword evidence="3" id="KW-1185">Reference proteome</keyword>
<dbReference type="SUPFAM" id="SSF54427">
    <property type="entry name" value="NTF2-like"/>
    <property type="match status" value="1"/>
</dbReference>
<protein>
    <recommendedName>
        <fullName evidence="1">SnoaL-like domain-containing protein</fullName>
    </recommendedName>
</protein>
<dbReference type="InterPro" id="IPR032710">
    <property type="entry name" value="NTF2-like_dom_sf"/>
</dbReference>
<evidence type="ECO:0000313" key="3">
    <source>
        <dbReference type="Proteomes" id="UP001302126"/>
    </source>
</evidence>
<dbReference type="AlphaFoldDB" id="A0AAN6X285"/>
<comment type="caution">
    <text evidence="2">The sequence shown here is derived from an EMBL/GenBank/DDBJ whole genome shotgun (WGS) entry which is preliminary data.</text>
</comment>
<reference evidence="2" key="1">
    <citation type="journal article" date="2023" name="Mol. Phylogenet. Evol.">
        <title>Genome-scale phylogeny and comparative genomics of the fungal order Sordariales.</title>
        <authorList>
            <person name="Hensen N."/>
            <person name="Bonometti L."/>
            <person name="Westerberg I."/>
            <person name="Brannstrom I.O."/>
            <person name="Guillou S."/>
            <person name="Cros-Aarteil S."/>
            <person name="Calhoun S."/>
            <person name="Haridas S."/>
            <person name="Kuo A."/>
            <person name="Mondo S."/>
            <person name="Pangilinan J."/>
            <person name="Riley R."/>
            <person name="LaButti K."/>
            <person name="Andreopoulos B."/>
            <person name="Lipzen A."/>
            <person name="Chen C."/>
            <person name="Yan M."/>
            <person name="Daum C."/>
            <person name="Ng V."/>
            <person name="Clum A."/>
            <person name="Steindorff A."/>
            <person name="Ohm R.A."/>
            <person name="Martin F."/>
            <person name="Silar P."/>
            <person name="Natvig D.O."/>
            <person name="Lalanne C."/>
            <person name="Gautier V."/>
            <person name="Ament-Velasquez S.L."/>
            <person name="Kruys A."/>
            <person name="Hutchinson M.I."/>
            <person name="Powell A.J."/>
            <person name="Barry K."/>
            <person name="Miller A.N."/>
            <person name="Grigoriev I.V."/>
            <person name="Debuchy R."/>
            <person name="Gladieux P."/>
            <person name="Hiltunen Thoren M."/>
            <person name="Johannesson H."/>
        </authorList>
    </citation>
    <scope>NUCLEOTIDE SEQUENCE</scope>
    <source>
        <strain evidence="2">PSN309</strain>
    </source>
</reference>
<feature type="domain" description="SnoaL-like" evidence="1">
    <location>
        <begin position="11"/>
        <end position="143"/>
    </location>
</feature>
<dbReference type="EMBL" id="MU864368">
    <property type="protein sequence ID" value="KAK4190137.1"/>
    <property type="molecule type" value="Genomic_DNA"/>
</dbReference>
<evidence type="ECO:0000259" key="1">
    <source>
        <dbReference type="Pfam" id="PF13577"/>
    </source>
</evidence>
<reference evidence="2" key="2">
    <citation type="submission" date="2023-05" db="EMBL/GenBank/DDBJ databases">
        <authorList>
            <consortium name="Lawrence Berkeley National Laboratory"/>
            <person name="Steindorff A."/>
            <person name="Hensen N."/>
            <person name="Bonometti L."/>
            <person name="Westerberg I."/>
            <person name="Brannstrom I.O."/>
            <person name="Guillou S."/>
            <person name="Cros-Aarteil S."/>
            <person name="Calhoun S."/>
            <person name="Haridas S."/>
            <person name="Kuo A."/>
            <person name="Mondo S."/>
            <person name="Pangilinan J."/>
            <person name="Riley R."/>
            <person name="Labutti K."/>
            <person name="Andreopoulos B."/>
            <person name="Lipzen A."/>
            <person name="Chen C."/>
            <person name="Yanf M."/>
            <person name="Daum C."/>
            <person name="Ng V."/>
            <person name="Clum A."/>
            <person name="Ohm R."/>
            <person name="Martin F."/>
            <person name="Silar P."/>
            <person name="Natvig D."/>
            <person name="Lalanne C."/>
            <person name="Gautier V."/>
            <person name="Ament-Velasquez S.L."/>
            <person name="Kruys A."/>
            <person name="Hutchinson M.I."/>
            <person name="Powell A.J."/>
            <person name="Barry K."/>
            <person name="Miller A.N."/>
            <person name="Grigoriev I.V."/>
            <person name="Debuchy R."/>
            <person name="Gladieux P."/>
            <person name="Thoren M.H."/>
            <person name="Johannesson H."/>
        </authorList>
    </citation>
    <scope>NUCLEOTIDE SEQUENCE</scope>
    <source>
        <strain evidence="2">PSN309</strain>
    </source>
</reference>
<accession>A0AAN6X285</accession>
<evidence type="ECO:0000313" key="2">
    <source>
        <dbReference type="EMBL" id="KAK4190137.1"/>
    </source>
</evidence>
<gene>
    <name evidence="2" type="ORF">QBC35DRAFT_490770</name>
</gene>